<organism evidence="1 2">
    <name type="scientific">Syntrophorhabdus aromaticivorans</name>
    <dbReference type="NCBI Taxonomy" id="328301"/>
    <lineage>
        <taxon>Bacteria</taxon>
        <taxon>Pseudomonadati</taxon>
        <taxon>Thermodesulfobacteriota</taxon>
        <taxon>Syntrophorhabdia</taxon>
        <taxon>Syntrophorhabdales</taxon>
        <taxon>Syntrophorhabdaceae</taxon>
        <taxon>Syntrophorhabdus</taxon>
    </lineage>
</organism>
<accession>A0A971S0T3</accession>
<dbReference type="EMBL" id="JAAYEE010000131">
    <property type="protein sequence ID" value="NLW35416.1"/>
    <property type="molecule type" value="Genomic_DNA"/>
</dbReference>
<protein>
    <submittedName>
        <fullName evidence="1">Uncharacterized protein</fullName>
    </submittedName>
</protein>
<dbReference type="InterPro" id="IPR045747">
    <property type="entry name" value="CRISPR-assoc_prot_Cas6_N_sf"/>
</dbReference>
<dbReference type="AlphaFoldDB" id="A0A971S0T3"/>
<name>A0A971S0T3_9BACT</name>
<evidence type="ECO:0000313" key="2">
    <source>
        <dbReference type="Proteomes" id="UP000777265"/>
    </source>
</evidence>
<proteinExistence type="predicted"/>
<dbReference type="Gene3D" id="3.30.70.1890">
    <property type="match status" value="1"/>
</dbReference>
<evidence type="ECO:0000313" key="1">
    <source>
        <dbReference type="EMBL" id="NLW35416.1"/>
    </source>
</evidence>
<dbReference type="Proteomes" id="UP000777265">
    <property type="component" value="Unassembled WGS sequence"/>
</dbReference>
<gene>
    <name evidence="1" type="ORF">GXY80_08040</name>
</gene>
<sequence length="158" mass="17807">MRPRITCRIAKVPIDYRVSFVSLIKEAMEKADPEAFKAVYKDAARLAKPCCIPVFFRDFKISNGTIEIGGLTSLNVSMLDFFTGTKTDGRVGLALFAGLRDHELAVFKFPNGEKLTRVGAPQILNEKPLFRRGIKRNQTKYIPCREAWRRLLPGIDGC</sequence>
<reference evidence="1" key="1">
    <citation type="journal article" date="2020" name="Biotechnol. Biofuels">
        <title>New insights from the biogas microbiome by comprehensive genome-resolved metagenomics of nearly 1600 species originating from multiple anaerobic digesters.</title>
        <authorList>
            <person name="Campanaro S."/>
            <person name="Treu L."/>
            <person name="Rodriguez-R L.M."/>
            <person name="Kovalovszki A."/>
            <person name="Ziels R.M."/>
            <person name="Maus I."/>
            <person name="Zhu X."/>
            <person name="Kougias P.G."/>
            <person name="Basile A."/>
            <person name="Luo G."/>
            <person name="Schluter A."/>
            <person name="Konstantinidis K.T."/>
            <person name="Angelidaki I."/>
        </authorList>
    </citation>
    <scope>NUCLEOTIDE SEQUENCE</scope>
    <source>
        <strain evidence="1">AS06rmzACSIP_7</strain>
    </source>
</reference>
<comment type="caution">
    <text evidence="1">The sequence shown here is derived from an EMBL/GenBank/DDBJ whole genome shotgun (WGS) entry which is preliminary data.</text>
</comment>
<reference evidence="1" key="2">
    <citation type="submission" date="2020-01" db="EMBL/GenBank/DDBJ databases">
        <authorList>
            <person name="Campanaro S."/>
        </authorList>
    </citation>
    <scope>NUCLEOTIDE SEQUENCE</scope>
    <source>
        <strain evidence="1">AS06rmzACSIP_7</strain>
    </source>
</reference>